<sequence>MNILRSMIAAFVLATSLFLAPVATYADDGSAKHPAIQQADAQREKEANRKRYLLVFPAAVIGITVALIIITRRRK</sequence>
<protein>
    <submittedName>
        <fullName evidence="3">Uncharacterized protein</fullName>
    </submittedName>
</protein>
<keyword evidence="4" id="KW-1185">Reference proteome</keyword>
<comment type="caution">
    <text evidence="3">The sequence shown here is derived from an EMBL/GenBank/DDBJ whole genome shotgun (WGS) entry which is preliminary data.</text>
</comment>
<name>A0ABR4WFK4_9GAMM</name>
<keyword evidence="1" id="KW-0472">Membrane</keyword>
<evidence type="ECO:0000313" key="3">
    <source>
        <dbReference type="EMBL" id="KGD62338.1"/>
    </source>
</evidence>
<accession>A0ABR4WFK4</accession>
<reference evidence="3 4" key="1">
    <citation type="submission" date="2012-09" db="EMBL/GenBank/DDBJ databases">
        <title>Genome Sequence of alkane-degrading Bacterium Alcanivorax jadensis T9.</title>
        <authorList>
            <person name="Lai Q."/>
            <person name="Shao Z."/>
        </authorList>
    </citation>
    <scope>NUCLEOTIDE SEQUENCE [LARGE SCALE GENOMIC DNA]</scope>
    <source>
        <strain evidence="3 4">T9</strain>
    </source>
</reference>
<feature type="signal peptide" evidence="2">
    <location>
        <begin position="1"/>
        <end position="25"/>
    </location>
</feature>
<gene>
    <name evidence="3" type="ORF">T9A_00629</name>
</gene>
<keyword evidence="2" id="KW-0732">Signal</keyword>
<organism evidence="3 4">
    <name type="scientific">Alcanivorax jadensis T9</name>
    <dbReference type="NCBI Taxonomy" id="1177181"/>
    <lineage>
        <taxon>Bacteria</taxon>
        <taxon>Pseudomonadati</taxon>
        <taxon>Pseudomonadota</taxon>
        <taxon>Gammaproteobacteria</taxon>
        <taxon>Oceanospirillales</taxon>
        <taxon>Alcanivoracaceae</taxon>
        <taxon>Alcanivorax</taxon>
    </lineage>
</organism>
<feature type="chain" id="PRO_5045045582" evidence="2">
    <location>
        <begin position="26"/>
        <end position="75"/>
    </location>
</feature>
<keyword evidence="1" id="KW-0812">Transmembrane</keyword>
<evidence type="ECO:0000313" key="4">
    <source>
        <dbReference type="Proteomes" id="UP000029443"/>
    </source>
</evidence>
<keyword evidence="1" id="KW-1133">Transmembrane helix</keyword>
<dbReference type="Proteomes" id="UP000029443">
    <property type="component" value="Unassembled WGS sequence"/>
</dbReference>
<dbReference type="EMBL" id="ARXU01000002">
    <property type="protein sequence ID" value="KGD62338.1"/>
    <property type="molecule type" value="Genomic_DNA"/>
</dbReference>
<proteinExistence type="predicted"/>
<feature type="transmembrane region" description="Helical" evidence="1">
    <location>
        <begin position="50"/>
        <end position="70"/>
    </location>
</feature>
<evidence type="ECO:0000256" key="2">
    <source>
        <dbReference type="SAM" id="SignalP"/>
    </source>
</evidence>
<dbReference type="RefSeq" id="WP_035245017.1">
    <property type="nucleotide sequence ID" value="NZ_ARXU01000002.1"/>
</dbReference>
<evidence type="ECO:0000256" key="1">
    <source>
        <dbReference type="SAM" id="Phobius"/>
    </source>
</evidence>